<reference evidence="1 2" key="2">
    <citation type="journal article" date="2022" name="Mol. Ecol. Resour.">
        <title>The genomes of chicory, endive, great burdock and yacon provide insights into Asteraceae paleo-polyploidization history and plant inulin production.</title>
        <authorList>
            <person name="Fan W."/>
            <person name="Wang S."/>
            <person name="Wang H."/>
            <person name="Wang A."/>
            <person name="Jiang F."/>
            <person name="Liu H."/>
            <person name="Zhao H."/>
            <person name="Xu D."/>
            <person name="Zhang Y."/>
        </authorList>
    </citation>
    <scope>NUCLEOTIDE SEQUENCE [LARGE SCALE GENOMIC DNA]</scope>
    <source>
        <strain evidence="2">cv. Yunnan</strain>
        <tissue evidence="1">Leaves</tissue>
    </source>
</reference>
<comment type="caution">
    <text evidence="1">The sequence shown here is derived from an EMBL/GenBank/DDBJ whole genome shotgun (WGS) entry which is preliminary data.</text>
</comment>
<evidence type="ECO:0000313" key="1">
    <source>
        <dbReference type="EMBL" id="KAI3828040.1"/>
    </source>
</evidence>
<organism evidence="1 2">
    <name type="scientific">Smallanthus sonchifolius</name>
    <dbReference type="NCBI Taxonomy" id="185202"/>
    <lineage>
        <taxon>Eukaryota</taxon>
        <taxon>Viridiplantae</taxon>
        <taxon>Streptophyta</taxon>
        <taxon>Embryophyta</taxon>
        <taxon>Tracheophyta</taxon>
        <taxon>Spermatophyta</taxon>
        <taxon>Magnoliopsida</taxon>
        <taxon>eudicotyledons</taxon>
        <taxon>Gunneridae</taxon>
        <taxon>Pentapetalae</taxon>
        <taxon>asterids</taxon>
        <taxon>campanulids</taxon>
        <taxon>Asterales</taxon>
        <taxon>Asteraceae</taxon>
        <taxon>Asteroideae</taxon>
        <taxon>Heliantheae alliance</taxon>
        <taxon>Millerieae</taxon>
        <taxon>Smallanthus</taxon>
    </lineage>
</organism>
<gene>
    <name evidence="1" type="ORF">L1987_02134</name>
</gene>
<proteinExistence type="predicted"/>
<name>A0ACB9K769_9ASTR</name>
<dbReference type="Proteomes" id="UP001056120">
    <property type="component" value="Linkage Group LG01"/>
</dbReference>
<reference evidence="2" key="1">
    <citation type="journal article" date="2022" name="Mol. Ecol. Resour.">
        <title>The genomes of chicory, endive, great burdock and yacon provide insights into Asteraceae palaeo-polyploidization history and plant inulin production.</title>
        <authorList>
            <person name="Fan W."/>
            <person name="Wang S."/>
            <person name="Wang H."/>
            <person name="Wang A."/>
            <person name="Jiang F."/>
            <person name="Liu H."/>
            <person name="Zhao H."/>
            <person name="Xu D."/>
            <person name="Zhang Y."/>
        </authorList>
    </citation>
    <scope>NUCLEOTIDE SEQUENCE [LARGE SCALE GENOMIC DNA]</scope>
    <source>
        <strain evidence="2">cv. Yunnan</strain>
    </source>
</reference>
<sequence length="107" mass="11617">MESVQGVCTQVEKCTRSVHLGGKVHRELCVNLGGKVHRELCVHLDGKVHMGLCEHSGGKVHSEWKRAQGVCTQVEKCTGSMHSCGKVHRAFCMHLGEDSAYGTLGCT</sequence>
<keyword evidence="2" id="KW-1185">Reference proteome</keyword>
<dbReference type="EMBL" id="CM042018">
    <property type="protein sequence ID" value="KAI3828040.1"/>
    <property type="molecule type" value="Genomic_DNA"/>
</dbReference>
<accession>A0ACB9K769</accession>
<evidence type="ECO:0000313" key="2">
    <source>
        <dbReference type="Proteomes" id="UP001056120"/>
    </source>
</evidence>
<protein>
    <submittedName>
        <fullName evidence="1">Uncharacterized protein</fullName>
    </submittedName>
</protein>